<dbReference type="AlphaFoldDB" id="G7Y813"/>
<dbReference type="Proteomes" id="UP000008909">
    <property type="component" value="Unassembled WGS sequence"/>
</dbReference>
<reference key="2">
    <citation type="submission" date="2011-10" db="EMBL/GenBank/DDBJ databases">
        <title>The genome and transcriptome sequence of Clonorchis sinensis provide insights into the carcinogenic liver fluke.</title>
        <authorList>
            <person name="Wang X."/>
            <person name="Huang Y."/>
            <person name="Chen W."/>
            <person name="Liu H."/>
            <person name="Guo L."/>
            <person name="Chen Y."/>
            <person name="Luo F."/>
            <person name="Zhou W."/>
            <person name="Sun J."/>
            <person name="Mao Q."/>
            <person name="Liang P."/>
            <person name="Zhou C."/>
            <person name="Tian Y."/>
            <person name="Men J."/>
            <person name="Lv X."/>
            <person name="Huang L."/>
            <person name="Zhou J."/>
            <person name="Hu Y."/>
            <person name="Li R."/>
            <person name="Zhang F."/>
            <person name="Lei H."/>
            <person name="Li X."/>
            <person name="Hu X."/>
            <person name="Liang C."/>
            <person name="Xu J."/>
            <person name="Wu Z."/>
            <person name="Yu X."/>
        </authorList>
    </citation>
    <scope>NUCLEOTIDE SEQUENCE</scope>
    <source>
        <strain>Henan</strain>
    </source>
</reference>
<dbReference type="EMBL" id="DF142930">
    <property type="protein sequence ID" value="GAA49098.1"/>
    <property type="molecule type" value="Genomic_DNA"/>
</dbReference>
<sequence>MPSPPLEASEDKRCFEEYGKVVYLQMGLNLRKEPTVRTSLTVINRHYLQRFKPSSGGVAGTTSWKAYNIGNTRTICNVFHPFLQLMHVLYIHMGPNPLTYSHSSSIPAYVRMPEHITLSAKKGSKQTKGLVPAAAMLSLFERGLNIVIDYAESPTDKATNIGAVQEFERQALEAGNLLRALPSGRPVLKNGLKSKGGGYFMDSYSTAPYLRPLTGDYRLMCELAHEQPVTFWTEHFNCMPGITYTTNSSRKPFGRNAAFTTPIDQYLKSTMPGESHAYQR</sequence>
<protein>
    <submittedName>
        <fullName evidence="1">Uncharacterized protein</fullName>
    </submittedName>
</protein>
<organism evidence="1 2">
    <name type="scientific">Clonorchis sinensis</name>
    <name type="common">Chinese liver fluke</name>
    <dbReference type="NCBI Taxonomy" id="79923"/>
    <lineage>
        <taxon>Eukaryota</taxon>
        <taxon>Metazoa</taxon>
        <taxon>Spiralia</taxon>
        <taxon>Lophotrochozoa</taxon>
        <taxon>Platyhelminthes</taxon>
        <taxon>Trematoda</taxon>
        <taxon>Digenea</taxon>
        <taxon>Opisthorchiida</taxon>
        <taxon>Opisthorchiata</taxon>
        <taxon>Opisthorchiidae</taxon>
        <taxon>Clonorchis</taxon>
    </lineage>
</organism>
<evidence type="ECO:0000313" key="2">
    <source>
        <dbReference type="Proteomes" id="UP000008909"/>
    </source>
</evidence>
<evidence type="ECO:0000313" key="1">
    <source>
        <dbReference type="EMBL" id="GAA49098.1"/>
    </source>
</evidence>
<reference evidence="1" key="1">
    <citation type="journal article" date="2011" name="Genome Biol.">
        <title>The draft genome of the carcinogenic human liver fluke Clonorchis sinensis.</title>
        <authorList>
            <person name="Wang X."/>
            <person name="Chen W."/>
            <person name="Huang Y."/>
            <person name="Sun J."/>
            <person name="Men J."/>
            <person name="Liu H."/>
            <person name="Luo F."/>
            <person name="Guo L."/>
            <person name="Lv X."/>
            <person name="Deng C."/>
            <person name="Zhou C."/>
            <person name="Fan Y."/>
            <person name="Li X."/>
            <person name="Huang L."/>
            <person name="Hu Y."/>
            <person name="Liang C."/>
            <person name="Hu X."/>
            <person name="Xu J."/>
            <person name="Yu X."/>
        </authorList>
    </citation>
    <scope>NUCLEOTIDE SEQUENCE [LARGE SCALE GENOMIC DNA]</scope>
    <source>
        <strain evidence="1">Henan</strain>
    </source>
</reference>
<name>G7Y813_CLOSI</name>
<proteinExistence type="predicted"/>
<gene>
    <name evidence="1" type="ORF">CLF_102482</name>
</gene>
<accession>G7Y813</accession>
<keyword evidence="2" id="KW-1185">Reference proteome</keyword>